<dbReference type="Proteomes" id="UP000694395">
    <property type="component" value="Chromosome 12"/>
</dbReference>
<accession>A0A8C7VLF5</accession>
<dbReference type="AlphaFoldDB" id="A0A8C7VLF5"/>
<protein>
    <submittedName>
        <fullName evidence="1">Uncharacterized protein</fullName>
    </submittedName>
</protein>
<reference evidence="1" key="3">
    <citation type="submission" date="2025-09" db="UniProtKB">
        <authorList>
            <consortium name="Ensembl"/>
        </authorList>
    </citation>
    <scope>IDENTIFICATION</scope>
</reference>
<name>A0A8C7VLF5_ONCMY</name>
<reference evidence="1" key="2">
    <citation type="submission" date="2025-08" db="UniProtKB">
        <authorList>
            <consortium name="Ensembl"/>
        </authorList>
    </citation>
    <scope>IDENTIFICATION</scope>
</reference>
<sequence length="57" mass="6248">FDRPHSMPVLVTGGSRLVRKAIGHVVKQEGGCLESEQWTFLFSKEANLPLIPPTTAT</sequence>
<reference evidence="1" key="1">
    <citation type="submission" date="2020-07" db="EMBL/GenBank/DDBJ databases">
        <title>A long reads based de novo assembly of the rainbow trout Arlee double haploid line genome.</title>
        <authorList>
            <person name="Gao G."/>
            <person name="Palti Y."/>
        </authorList>
    </citation>
    <scope>NUCLEOTIDE SEQUENCE [LARGE SCALE GENOMIC DNA]</scope>
</reference>
<evidence type="ECO:0000313" key="2">
    <source>
        <dbReference type="Proteomes" id="UP000694395"/>
    </source>
</evidence>
<keyword evidence="2" id="KW-1185">Reference proteome</keyword>
<dbReference type="Ensembl" id="ENSOMYT00000037468.2">
    <property type="protein sequence ID" value="ENSOMYP00000034358.2"/>
    <property type="gene ID" value="ENSOMYG00000016016.2"/>
</dbReference>
<proteinExistence type="predicted"/>
<organism evidence="1 2">
    <name type="scientific">Oncorhynchus mykiss</name>
    <name type="common">Rainbow trout</name>
    <name type="synonym">Salmo gairdneri</name>
    <dbReference type="NCBI Taxonomy" id="8022"/>
    <lineage>
        <taxon>Eukaryota</taxon>
        <taxon>Metazoa</taxon>
        <taxon>Chordata</taxon>
        <taxon>Craniata</taxon>
        <taxon>Vertebrata</taxon>
        <taxon>Euteleostomi</taxon>
        <taxon>Actinopterygii</taxon>
        <taxon>Neopterygii</taxon>
        <taxon>Teleostei</taxon>
        <taxon>Protacanthopterygii</taxon>
        <taxon>Salmoniformes</taxon>
        <taxon>Salmonidae</taxon>
        <taxon>Salmoninae</taxon>
        <taxon>Oncorhynchus</taxon>
    </lineage>
</organism>
<dbReference type="GeneTree" id="ENSGT00980000202616"/>
<evidence type="ECO:0000313" key="1">
    <source>
        <dbReference type="Ensembl" id="ENSOMYP00000034358.2"/>
    </source>
</evidence>